<sequence>MKRRRFLKNILGAGTLGMFGVSTSPLMASAPAFSDYKALVCILLDGGNDAWNTFVPKGSSGSSGYDKYKDGRGDLAITNSEVTLPVSLSNGSSNPYYQEGDDIKAYKKGYYAISGIDEVGVNSLMPELAWLLRDGKASLIGNVGTLVEPLANVTDYKNASKSKPHFLFAHNHQKRELFTGKANDTNLTGWAGRLADQWSGLHGGNVMGLNVSFRGQVRLMVGSQTQPVLFRPG</sequence>
<dbReference type="EMBL" id="UINC01196849">
    <property type="protein sequence ID" value="SVE14039.1"/>
    <property type="molecule type" value="Genomic_DNA"/>
</dbReference>
<evidence type="ECO:0000313" key="1">
    <source>
        <dbReference type="EMBL" id="SVE14039.1"/>
    </source>
</evidence>
<feature type="non-terminal residue" evidence="1">
    <location>
        <position position="233"/>
    </location>
</feature>
<protein>
    <submittedName>
        <fullName evidence="1">Uncharacterized protein</fullName>
    </submittedName>
</protein>
<proteinExistence type="predicted"/>
<reference evidence="1" key="1">
    <citation type="submission" date="2018-05" db="EMBL/GenBank/DDBJ databases">
        <authorList>
            <person name="Lanie J.A."/>
            <person name="Ng W.-L."/>
            <person name="Kazmierczak K.M."/>
            <person name="Andrzejewski T.M."/>
            <person name="Davidsen T.M."/>
            <person name="Wayne K.J."/>
            <person name="Tettelin H."/>
            <person name="Glass J.I."/>
            <person name="Rusch D."/>
            <person name="Podicherti R."/>
            <person name="Tsui H.-C.T."/>
            <person name="Winkler M.E."/>
        </authorList>
    </citation>
    <scope>NUCLEOTIDE SEQUENCE</scope>
</reference>
<gene>
    <name evidence="1" type="ORF">METZ01_LOCUS466893</name>
</gene>
<dbReference type="AlphaFoldDB" id="A0A383B2P1"/>
<accession>A0A383B2P1</accession>
<organism evidence="1">
    <name type="scientific">marine metagenome</name>
    <dbReference type="NCBI Taxonomy" id="408172"/>
    <lineage>
        <taxon>unclassified sequences</taxon>
        <taxon>metagenomes</taxon>
        <taxon>ecological metagenomes</taxon>
    </lineage>
</organism>
<dbReference type="InterPro" id="IPR006311">
    <property type="entry name" value="TAT_signal"/>
</dbReference>
<dbReference type="PROSITE" id="PS51318">
    <property type="entry name" value="TAT"/>
    <property type="match status" value="1"/>
</dbReference>
<name>A0A383B2P1_9ZZZZ</name>